<sequence>MSLVQEWESYKTPPAKEVSPVPEVGSPAPVHPNLTLPTDKPTIIVFLRHCGCPFAEKAFKNLTSFSTQYKEVHFIAVSHSSEEATERWVVQVGGNWEVQVVVDYERELYARWGLGIGTTWQIMGPMSLYKTFRLGKDENIWNRPTESGNRWQNSGAFAIDQDGIVKYSRVAASSSELPDLEAALTSLGVKVKPKPPPAPRTDGFL</sequence>
<evidence type="ECO:0000313" key="1">
    <source>
        <dbReference type="EMBL" id="KAK6952926.1"/>
    </source>
</evidence>
<keyword evidence="2" id="KW-1185">Reference proteome</keyword>
<dbReference type="InterPro" id="IPR036249">
    <property type="entry name" value="Thioredoxin-like_sf"/>
</dbReference>
<dbReference type="EMBL" id="JBANMG010000005">
    <property type="protein sequence ID" value="KAK6952926.1"/>
    <property type="molecule type" value="Genomic_DNA"/>
</dbReference>
<reference evidence="1 2" key="1">
    <citation type="journal article" date="2024" name="Front Chem Biol">
        <title>Unveiling the potential of Daldinia eschscholtzii MFLUCC 19-0629 through bioactivity and bioinformatics studies for enhanced sustainable agriculture production.</title>
        <authorList>
            <person name="Brooks S."/>
            <person name="Weaver J.A."/>
            <person name="Klomchit A."/>
            <person name="Alharthi S.A."/>
            <person name="Onlamun T."/>
            <person name="Nurani R."/>
            <person name="Vong T.K."/>
            <person name="Alberti F."/>
            <person name="Greco C."/>
        </authorList>
    </citation>
    <scope>NUCLEOTIDE SEQUENCE [LARGE SCALE GENOMIC DNA]</scope>
    <source>
        <strain evidence="1">MFLUCC 19-0629</strain>
    </source>
</reference>
<organism evidence="1 2">
    <name type="scientific">Daldinia eschscholtzii</name>
    <dbReference type="NCBI Taxonomy" id="292717"/>
    <lineage>
        <taxon>Eukaryota</taxon>
        <taxon>Fungi</taxon>
        <taxon>Dikarya</taxon>
        <taxon>Ascomycota</taxon>
        <taxon>Pezizomycotina</taxon>
        <taxon>Sordariomycetes</taxon>
        <taxon>Xylariomycetidae</taxon>
        <taxon>Xylariales</taxon>
        <taxon>Hypoxylaceae</taxon>
        <taxon>Daldinia</taxon>
    </lineage>
</organism>
<dbReference type="AlphaFoldDB" id="A0AAX6MKC5"/>
<accession>A0AAX6MKC5</accession>
<protein>
    <recommendedName>
        <fullName evidence="3">Thioredoxin domain-containing protein</fullName>
    </recommendedName>
</protein>
<dbReference type="InterPro" id="IPR032801">
    <property type="entry name" value="PXL2A/B/C"/>
</dbReference>
<dbReference type="PANTHER" id="PTHR42336:SF2">
    <property type="entry name" value="THIOREDOXIN DOMAIN-CONTAINING PROTEIN"/>
    <property type="match status" value="1"/>
</dbReference>
<evidence type="ECO:0008006" key="3">
    <source>
        <dbReference type="Google" id="ProtNLM"/>
    </source>
</evidence>
<dbReference type="Pfam" id="PF13911">
    <property type="entry name" value="AhpC-TSA_2"/>
    <property type="match status" value="1"/>
</dbReference>
<name>A0AAX6MKC5_9PEZI</name>
<comment type="caution">
    <text evidence="1">The sequence shown here is derived from an EMBL/GenBank/DDBJ whole genome shotgun (WGS) entry which is preliminary data.</text>
</comment>
<dbReference type="SUPFAM" id="SSF52833">
    <property type="entry name" value="Thioredoxin-like"/>
    <property type="match status" value="1"/>
</dbReference>
<gene>
    <name evidence="1" type="ORF">Daesc_005223</name>
</gene>
<proteinExistence type="predicted"/>
<dbReference type="Proteomes" id="UP001369815">
    <property type="component" value="Unassembled WGS sequence"/>
</dbReference>
<dbReference type="PANTHER" id="PTHR42336">
    <property type="entry name" value="THIOREDOXIN DOMAIN-CONTAINING PROTEIN-RELATED"/>
    <property type="match status" value="1"/>
</dbReference>
<evidence type="ECO:0000313" key="2">
    <source>
        <dbReference type="Proteomes" id="UP001369815"/>
    </source>
</evidence>
<dbReference type="Gene3D" id="3.40.30.10">
    <property type="entry name" value="Glutaredoxin"/>
    <property type="match status" value="1"/>
</dbReference>